<evidence type="ECO:0000313" key="2">
    <source>
        <dbReference type="EMBL" id="KYO27534.1"/>
    </source>
</evidence>
<protein>
    <submittedName>
        <fullName evidence="2">Uncharacterized protein</fullName>
    </submittedName>
</protein>
<name>A0A151MSQ1_ALLMI</name>
<evidence type="ECO:0000313" key="3">
    <source>
        <dbReference type="Proteomes" id="UP000050525"/>
    </source>
</evidence>
<dbReference type="EMBL" id="AKHW03005169">
    <property type="protein sequence ID" value="KYO27534.1"/>
    <property type="molecule type" value="Genomic_DNA"/>
</dbReference>
<dbReference type="Proteomes" id="UP000050525">
    <property type="component" value="Unassembled WGS sequence"/>
</dbReference>
<accession>A0A151MSQ1</accession>
<feature type="region of interest" description="Disordered" evidence="1">
    <location>
        <begin position="54"/>
        <end position="94"/>
    </location>
</feature>
<reference evidence="2 3" key="1">
    <citation type="journal article" date="2012" name="Genome Biol.">
        <title>Sequencing three crocodilian genomes to illuminate the evolution of archosaurs and amniotes.</title>
        <authorList>
            <person name="St John J.A."/>
            <person name="Braun E.L."/>
            <person name="Isberg S.R."/>
            <person name="Miles L.G."/>
            <person name="Chong A.Y."/>
            <person name="Gongora J."/>
            <person name="Dalzell P."/>
            <person name="Moran C."/>
            <person name="Bed'hom B."/>
            <person name="Abzhanov A."/>
            <person name="Burgess S.C."/>
            <person name="Cooksey A.M."/>
            <person name="Castoe T.A."/>
            <person name="Crawford N.G."/>
            <person name="Densmore L.D."/>
            <person name="Drew J.C."/>
            <person name="Edwards S.V."/>
            <person name="Faircloth B.C."/>
            <person name="Fujita M.K."/>
            <person name="Greenwold M.J."/>
            <person name="Hoffmann F.G."/>
            <person name="Howard J.M."/>
            <person name="Iguchi T."/>
            <person name="Janes D.E."/>
            <person name="Khan S.Y."/>
            <person name="Kohno S."/>
            <person name="de Koning A.J."/>
            <person name="Lance S.L."/>
            <person name="McCarthy F.M."/>
            <person name="McCormack J.E."/>
            <person name="Merchant M.E."/>
            <person name="Peterson D.G."/>
            <person name="Pollock D.D."/>
            <person name="Pourmand N."/>
            <person name="Raney B.J."/>
            <person name="Roessler K.A."/>
            <person name="Sanford J.R."/>
            <person name="Sawyer R.H."/>
            <person name="Schmidt C.J."/>
            <person name="Triplett E.W."/>
            <person name="Tuberville T.D."/>
            <person name="Venegas-Anaya M."/>
            <person name="Howard J.T."/>
            <person name="Jarvis E.D."/>
            <person name="Guillette L.J.Jr."/>
            <person name="Glenn T.C."/>
            <person name="Green R.E."/>
            <person name="Ray D.A."/>
        </authorList>
    </citation>
    <scope>NUCLEOTIDE SEQUENCE [LARGE SCALE GENOMIC DNA]</scope>
    <source>
        <strain evidence="2">KSC_2009_1</strain>
    </source>
</reference>
<dbReference type="AlphaFoldDB" id="A0A151MSQ1"/>
<sequence>MGERDRAHPADGERWIDVLGVTVRLNNPLLRSKSWQVRIAGYGGTQLETSKWCIGREHGGPDGRHGHPAAQGLAAGTQPHAETSPGPTGTAGGNGACMEVELGLAQSKTQEICHQLSALWSSFQGWEELCGKLVVTELTPGNSVGRSESTNLTK</sequence>
<feature type="compositionally biased region" description="Basic and acidic residues" evidence="1">
    <location>
        <begin position="54"/>
        <end position="65"/>
    </location>
</feature>
<gene>
    <name evidence="2" type="ORF">Y1Q_0003685</name>
</gene>
<organism evidence="2 3">
    <name type="scientific">Alligator mississippiensis</name>
    <name type="common">American alligator</name>
    <dbReference type="NCBI Taxonomy" id="8496"/>
    <lineage>
        <taxon>Eukaryota</taxon>
        <taxon>Metazoa</taxon>
        <taxon>Chordata</taxon>
        <taxon>Craniata</taxon>
        <taxon>Vertebrata</taxon>
        <taxon>Euteleostomi</taxon>
        <taxon>Archelosauria</taxon>
        <taxon>Archosauria</taxon>
        <taxon>Crocodylia</taxon>
        <taxon>Alligatoridae</taxon>
        <taxon>Alligatorinae</taxon>
        <taxon>Alligator</taxon>
    </lineage>
</organism>
<keyword evidence="3" id="KW-1185">Reference proteome</keyword>
<evidence type="ECO:0000256" key="1">
    <source>
        <dbReference type="SAM" id="MobiDB-lite"/>
    </source>
</evidence>
<proteinExistence type="predicted"/>
<comment type="caution">
    <text evidence="2">The sequence shown here is derived from an EMBL/GenBank/DDBJ whole genome shotgun (WGS) entry which is preliminary data.</text>
</comment>